<dbReference type="Ensembl" id="ENSAMXT00000044875.1">
    <property type="protein sequence ID" value="ENSAMXP00000040679.1"/>
    <property type="gene ID" value="ENSAMXG00000035963.1"/>
</dbReference>
<evidence type="ECO:0000256" key="4">
    <source>
        <dbReference type="SAM" id="Coils"/>
    </source>
</evidence>
<dbReference type="PANTHER" id="PTHR10903:SF180">
    <property type="entry name" value="GTPASE IMAP FAMILY MEMBER 7-LIKE"/>
    <property type="match status" value="1"/>
</dbReference>
<dbReference type="GeneTree" id="ENSGT01140000282522"/>
<feature type="domain" description="AIG1-type G" evidence="5">
    <location>
        <begin position="61"/>
        <end position="263"/>
    </location>
</feature>
<proteinExistence type="inferred from homology"/>
<feature type="coiled-coil region" evidence="4">
    <location>
        <begin position="259"/>
        <end position="336"/>
    </location>
</feature>
<keyword evidence="3" id="KW-0342">GTP-binding</keyword>
<dbReference type="InParanoid" id="A0A3B1JH88"/>
<evidence type="ECO:0000256" key="1">
    <source>
        <dbReference type="ARBA" id="ARBA00008535"/>
    </source>
</evidence>
<protein>
    <submittedName>
        <fullName evidence="6">GTPase IMAP family member 7-like</fullName>
    </submittedName>
</protein>
<evidence type="ECO:0000256" key="3">
    <source>
        <dbReference type="ARBA" id="ARBA00023134"/>
    </source>
</evidence>
<dbReference type="SUPFAM" id="SSF52540">
    <property type="entry name" value="P-loop containing nucleoside triphosphate hydrolases"/>
    <property type="match status" value="1"/>
</dbReference>
<name>A0A3B1JH88_ASTMX</name>
<dbReference type="InterPro" id="IPR006703">
    <property type="entry name" value="G_AIG1"/>
</dbReference>
<dbReference type="CDD" id="cd01852">
    <property type="entry name" value="AIG1"/>
    <property type="match status" value="1"/>
</dbReference>
<dbReference type="Pfam" id="PF04548">
    <property type="entry name" value="AIG1"/>
    <property type="match status" value="1"/>
</dbReference>
<dbReference type="PROSITE" id="PS51720">
    <property type="entry name" value="G_AIG1"/>
    <property type="match status" value="1"/>
</dbReference>
<organism evidence="6 7">
    <name type="scientific">Astyanax mexicanus</name>
    <name type="common">Blind cave fish</name>
    <name type="synonym">Astyanax fasciatus mexicanus</name>
    <dbReference type="NCBI Taxonomy" id="7994"/>
    <lineage>
        <taxon>Eukaryota</taxon>
        <taxon>Metazoa</taxon>
        <taxon>Chordata</taxon>
        <taxon>Craniata</taxon>
        <taxon>Vertebrata</taxon>
        <taxon>Euteleostomi</taxon>
        <taxon>Actinopterygii</taxon>
        <taxon>Neopterygii</taxon>
        <taxon>Teleostei</taxon>
        <taxon>Ostariophysi</taxon>
        <taxon>Characiformes</taxon>
        <taxon>Characoidei</taxon>
        <taxon>Acestrorhamphidae</taxon>
        <taxon>Acestrorhamphinae</taxon>
        <taxon>Astyanax</taxon>
    </lineage>
</organism>
<dbReference type="FunFam" id="3.40.50.300:FF:000366">
    <property type="entry name" value="GTPase, IMAP family member 2"/>
    <property type="match status" value="1"/>
</dbReference>
<dbReference type="PANTHER" id="PTHR10903">
    <property type="entry name" value="GTPASE, IMAP FAMILY MEMBER-RELATED"/>
    <property type="match status" value="1"/>
</dbReference>
<sequence length="363" mass="41627">MNYCIRRSIETDICAFSLTKVQILYVLQCCVFSLSLLDESSEYAPGKLVRSSSSDIDHPNMSLRTMVLVGKTGTGKSSSGNTILGRKAFKSATSSISVTGECRKETGEVSGRKIIMVDTPGLFDTDLSEEELKEELSKCINMTSPGPHAIILTIELGPFTKEDLQTVKKIRAVFGKEADKYTIILFTHGDHLTGGMGIDGYVKRRANDELRQVIQQCGKRYHVFDNTKMNDRLQVVDFLDKVEEMVVRNGGECYTTSVYKDVEKRLREKEEELRKHHEKNLEEQKLKLESKFREEKRKLEDLKVSGEEKERKSKELELLEERKKMVMIEYERYYDEKITESRQEAEQTVFPETVLKEMANLSI</sequence>
<dbReference type="GO" id="GO:0005525">
    <property type="term" value="F:GTP binding"/>
    <property type="evidence" value="ECO:0007669"/>
    <property type="project" value="UniProtKB-KW"/>
</dbReference>
<keyword evidence="7" id="KW-1185">Reference proteome</keyword>
<evidence type="ECO:0000259" key="5">
    <source>
        <dbReference type="PROSITE" id="PS51720"/>
    </source>
</evidence>
<keyword evidence="4" id="KW-0175">Coiled coil</keyword>
<evidence type="ECO:0000313" key="7">
    <source>
        <dbReference type="Proteomes" id="UP000018467"/>
    </source>
</evidence>
<reference evidence="7" key="2">
    <citation type="journal article" date="2014" name="Nat. Commun.">
        <title>The cavefish genome reveals candidate genes for eye loss.</title>
        <authorList>
            <person name="McGaugh S.E."/>
            <person name="Gross J.B."/>
            <person name="Aken B."/>
            <person name="Blin M."/>
            <person name="Borowsky R."/>
            <person name="Chalopin D."/>
            <person name="Hinaux H."/>
            <person name="Jeffery W.R."/>
            <person name="Keene A."/>
            <person name="Ma L."/>
            <person name="Minx P."/>
            <person name="Murphy D."/>
            <person name="O'Quin K.E."/>
            <person name="Retaux S."/>
            <person name="Rohner N."/>
            <person name="Searle S.M."/>
            <person name="Stahl B.A."/>
            <person name="Tabin C."/>
            <person name="Volff J.N."/>
            <person name="Yoshizawa M."/>
            <person name="Warren W.C."/>
        </authorList>
    </citation>
    <scope>NUCLEOTIDE SEQUENCE [LARGE SCALE GENOMIC DNA]</scope>
    <source>
        <strain evidence="7">female</strain>
    </source>
</reference>
<reference evidence="6" key="4">
    <citation type="submission" date="2025-09" db="UniProtKB">
        <authorList>
            <consortium name="Ensembl"/>
        </authorList>
    </citation>
    <scope>IDENTIFICATION</scope>
</reference>
<reference evidence="6" key="3">
    <citation type="submission" date="2025-08" db="UniProtKB">
        <authorList>
            <consortium name="Ensembl"/>
        </authorList>
    </citation>
    <scope>IDENTIFICATION</scope>
</reference>
<comment type="similarity">
    <text evidence="1">Belongs to the TRAFAC class TrmE-Era-EngA-EngB-Septin-like GTPase superfamily. AIG1/Toc34/Toc159-like paraseptin GTPase family. IAN subfamily.</text>
</comment>
<evidence type="ECO:0000256" key="2">
    <source>
        <dbReference type="ARBA" id="ARBA00022741"/>
    </source>
</evidence>
<reference evidence="7" key="1">
    <citation type="submission" date="2013-03" db="EMBL/GenBank/DDBJ databases">
        <authorList>
            <person name="Jeffery W."/>
            <person name="Warren W."/>
            <person name="Wilson R.K."/>
        </authorList>
    </citation>
    <scope>NUCLEOTIDE SEQUENCE</scope>
    <source>
        <strain evidence="7">female</strain>
    </source>
</reference>
<evidence type="ECO:0000313" key="6">
    <source>
        <dbReference type="Ensembl" id="ENSAMXP00000040679.1"/>
    </source>
</evidence>
<dbReference type="InterPro" id="IPR045058">
    <property type="entry name" value="GIMA/IAN/Toc"/>
</dbReference>
<dbReference type="STRING" id="7994.ENSAMXP00000040679"/>
<dbReference type="InterPro" id="IPR027417">
    <property type="entry name" value="P-loop_NTPase"/>
</dbReference>
<keyword evidence="2" id="KW-0547">Nucleotide-binding</keyword>
<dbReference type="AlphaFoldDB" id="A0A3B1JH88"/>
<dbReference type="Gene3D" id="3.40.50.300">
    <property type="entry name" value="P-loop containing nucleotide triphosphate hydrolases"/>
    <property type="match status" value="1"/>
</dbReference>
<accession>A0A3B1JH88</accession>
<dbReference type="Proteomes" id="UP000018467">
    <property type="component" value="Unassembled WGS sequence"/>
</dbReference>
<dbReference type="Bgee" id="ENSAMXG00000035963">
    <property type="expression patterns" value="Expressed in pharyngeal gill and 13 other cell types or tissues"/>
</dbReference>